<protein>
    <submittedName>
        <fullName evidence="1">Uncharacterized protein</fullName>
    </submittedName>
</protein>
<accession>A0A8T4GY58</accession>
<proteinExistence type="predicted"/>
<comment type="caution">
    <text evidence="1">The sequence shown here is derived from an EMBL/GenBank/DDBJ whole genome shotgun (WGS) entry which is preliminary data.</text>
</comment>
<evidence type="ECO:0000313" key="1">
    <source>
        <dbReference type="EMBL" id="MBP1987949.1"/>
    </source>
</evidence>
<dbReference type="EMBL" id="JAGGLC010000005">
    <property type="protein sequence ID" value="MBP1987949.1"/>
    <property type="molecule type" value="Genomic_DNA"/>
</dbReference>
<name>A0A8T4GY58_9EURY</name>
<sequence length="90" mass="10392">MCSVCTPVTVAQASVVGWFESIPATASVADFHYRERRLSVADFHYRERRLSVADFHYRERRLSVADFHYRQSYTATARSSSTERPFGLRA</sequence>
<evidence type="ECO:0000313" key="2">
    <source>
        <dbReference type="Proteomes" id="UP000823736"/>
    </source>
</evidence>
<reference evidence="1" key="1">
    <citation type="submission" date="2021-03" db="EMBL/GenBank/DDBJ databases">
        <title>Genomic Encyclopedia of Type Strains, Phase IV (KMG-IV): sequencing the most valuable type-strain genomes for metagenomic binning, comparative biology and taxonomic classification.</title>
        <authorList>
            <person name="Goeker M."/>
        </authorList>
    </citation>
    <scope>NUCLEOTIDE SEQUENCE</scope>
    <source>
        <strain evidence="1">DSM 26232</strain>
    </source>
</reference>
<dbReference type="Proteomes" id="UP000823736">
    <property type="component" value="Unassembled WGS sequence"/>
</dbReference>
<dbReference type="AlphaFoldDB" id="A0A8T4GY58"/>
<organism evidence="1 2">
    <name type="scientific">Halolamina salifodinae</name>
    <dbReference type="NCBI Taxonomy" id="1202767"/>
    <lineage>
        <taxon>Archaea</taxon>
        <taxon>Methanobacteriati</taxon>
        <taxon>Methanobacteriota</taxon>
        <taxon>Stenosarchaea group</taxon>
        <taxon>Halobacteria</taxon>
        <taxon>Halobacteriales</taxon>
        <taxon>Haloferacaceae</taxon>
    </lineage>
</organism>
<keyword evidence="2" id="KW-1185">Reference proteome</keyword>
<gene>
    <name evidence="1" type="ORF">J2753_002459</name>
</gene>